<dbReference type="PANTHER" id="PTHR14167">
    <property type="entry name" value="SH3 DOMAIN-CONTAINING"/>
    <property type="match status" value="1"/>
</dbReference>
<dbReference type="PROSITE" id="PS50002">
    <property type="entry name" value="SH3"/>
    <property type="match status" value="1"/>
</dbReference>
<sequence>MITLSLASCGGIQTRREAEPEIPMSARTSEWLPSSPWPHPPAQRADLILPKHKPMQAPCPKLIPRRSGVALLPAHGSKQGDFLNVPDQGVSGMQRKKSISQPRAPPAPNRPKAQAPPPGPRCRALYQYVGQDTDEISFNVGDIIELMTEDPSGWWRGRFRGKQGLFPGNYVEKF</sequence>
<dbReference type="GO" id="GO:0016477">
    <property type="term" value="P:cell migration"/>
    <property type="evidence" value="ECO:0007669"/>
    <property type="project" value="TreeGrafter"/>
</dbReference>
<comment type="caution">
    <text evidence="9">The sequence shown here is derived from an EMBL/GenBank/DDBJ whole genome shotgun (WGS) entry which is preliminary data.</text>
</comment>
<dbReference type="GO" id="GO:0007015">
    <property type="term" value="P:actin filament organization"/>
    <property type="evidence" value="ECO:0007669"/>
    <property type="project" value="TreeGrafter"/>
</dbReference>
<dbReference type="AlphaFoldDB" id="A0AAV6GS30"/>
<comment type="function">
    <text evidence="4">Induces bone resorption, acting probably through a signaling cascade which results in the secretion of factor(s) enhancing osteoclast formation and activity.</text>
</comment>
<keyword evidence="10" id="KW-1185">Reference proteome</keyword>
<feature type="domain" description="SH3" evidence="8">
    <location>
        <begin position="117"/>
        <end position="174"/>
    </location>
</feature>
<dbReference type="Proteomes" id="UP000823561">
    <property type="component" value="Chromosome 9"/>
</dbReference>
<proteinExistence type="predicted"/>
<dbReference type="InterPro" id="IPR050384">
    <property type="entry name" value="Endophilin_SH3RF"/>
</dbReference>
<protein>
    <recommendedName>
        <fullName evidence="5">Osteoclast-stimulating factor 1</fullName>
    </recommendedName>
</protein>
<feature type="region of interest" description="Disordered" evidence="7">
    <location>
        <begin position="1"/>
        <end position="44"/>
    </location>
</feature>
<keyword evidence="2" id="KW-0112">Calmodulin-binding</keyword>
<dbReference type="InterPro" id="IPR035507">
    <property type="entry name" value="Ie/If_SH3"/>
</dbReference>
<dbReference type="SUPFAM" id="SSF50044">
    <property type="entry name" value="SH3-domain"/>
    <property type="match status" value="1"/>
</dbReference>
<dbReference type="CDD" id="cd11827">
    <property type="entry name" value="SH3_MyoIe_If_like"/>
    <property type="match status" value="1"/>
</dbReference>
<dbReference type="Pfam" id="PF00018">
    <property type="entry name" value="SH3_1"/>
    <property type="match status" value="1"/>
</dbReference>
<keyword evidence="1 6" id="KW-0728">SH3 domain</keyword>
<dbReference type="Gene3D" id="2.30.30.40">
    <property type="entry name" value="SH3 Domains"/>
    <property type="match status" value="1"/>
</dbReference>
<evidence type="ECO:0000256" key="5">
    <source>
        <dbReference type="ARBA" id="ARBA00040640"/>
    </source>
</evidence>
<dbReference type="SMART" id="SM00326">
    <property type="entry name" value="SH3"/>
    <property type="match status" value="1"/>
</dbReference>
<evidence type="ECO:0000256" key="4">
    <source>
        <dbReference type="ARBA" id="ARBA00037432"/>
    </source>
</evidence>
<dbReference type="EMBL" id="JADWDJ010000009">
    <property type="protein sequence ID" value="KAG5276447.1"/>
    <property type="molecule type" value="Genomic_DNA"/>
</dbReference>
<evidence type="ECO:0000313" key="9">
    <source>
        <dbReference type="EMBL" id="KAG5276447.1"/>
    </source>
</evidence>
<keyword evidence="3" id="KW-0040">ANK repeat</keyword>
<evidence type="ECO:0000256" key="6">
    <source>
        <dbReference type="PROSITE-ProRule" id="PRU00192"/>
    </source>
</evidence>
<reference evidence="9" key="1">
    <citation type="submission" date="2020-10" db="EMBL/GenBank/DDBJ databases">
        <title>Chromosome-scale genome assembly of the Allis shad, Alosa alosa.</title>
        <authorList>
            <person name="Margot Z."/>
            <person name="Christophe K."/>
            <person name="Cabau C."/>
            <person name="Louis A."/>
            <person name="Berthelot C."/>
            <person name="Parey E."/>
            <person name="Roest Crollius H."/>
            <person name="Montfort J."/>
            <person name="Robinson-Rechavi M."/>
            <person name="Bucao C."/>
            <person name="Bouchez O."/>
            <person name="Gislard M."/>
            <person name="Lluch J."/>
            <person name="Milhes M."/>
            <person name="Lampietro C."/>
            <person name="Lopez Roques C."/>
            <person name="Donnadieu C."/>
            <person name="Braasch I."/>
            <person name="Desvignes T."/>
            <person name="Postlethwait J."/>
            <person name="Bobe J."/>
            <person name="Guiguen Y."/>
        </authorList>
    </citation>
    <scope>NUCLEOTIDE SEQUENCE</scope>
    <source>
        <strain evidence="9">M-15738</strain>
        <tissue evidence="9">Blood</tissue>
    </source>
</reference>
<dbReference type="InterPro" id="IPR036028">
    <property type="entry name" value="SH3-like_dom_sf"/>
</dbReference>
<feature type="compositionally biased region" description="Pro residues" evidence="7">
    <location>
        <begin position="103"/>
        <end position="120"/>
    </location>
</feature>
<dbReference type="PANTHER" id="PTHR14167:SF6">
    <property type="entry name" value="SH3 DOMAIN-CONTAINING KINASE-BINDING PROTEIN 1"/>
    <property type="match status" value="1"/>
</dbReference>
<organism evidence="9 10">
    <name type="scientific">Alosa alosa</name>
    <name type="common">allis shad</name>
    <dbReference type="NCBI Taxonomy" id="278164"/>
    <lineage>
        <taxon>Eukaryota</taxon>
        <taxon>Metazoa</taxon>
        <taxon>Chordata</taxon>
        <taxon>Craniata</taxon>
        <taxon>Vertebrata</taxon>
        <taxon>Euteleostomi</taxon>
        <taxon>Actinopterygii</taxon>
        <taxon>Neopterygii</taxon>
        <taxon>Teleostei</taxon>
        <taxon>Clupei</taxon>
        <taxon>Clupeiformes</taxon>
        <taxon>Clupeoidei</taxon>
        <taxon>Clupeidae</taxon>
        <taxon>Alosa</taxon>
    </lineage>
</organism>
<dbReference type="FunFam" id="2.30.30.40:FF:000072">
    <property type="entry name" value="Unconventional Myosin IB"/>
    <property type="match status" value="1"/>
</dbReference>
<dbReference type="PRINTS" id="PR00452">
    <property type="entry name" value="SH3DOMAIN"/>
</dbReference>
<dbReference type="InterPro" id="IPR001452">
    <property type="entry name" value="SH3_domain"/>
</dbReference>
<evidence type="ECO:0000313" key="10">
    <source>
        <dbReference type="Proteomes" id="UP000823561"/>
    </source>
</evidence>
<evidence type="ECO:0000256" key="2">
    <source>
        <dbReference type="ARBA" id="ARBA00022860"/>
    </source>
</evidence>
<feature type="region of interest" description="Disordered" evidence="7">
    <location>
        <begin position="70"/>
        <end position="120"/>
    </location>
</feature>
<accession>A0AAV6GS30</accession>
<evidence type="ECO:0000256" key="3">
    <source>
        <dbReference type="ARBA" id="ARBA00023043"/>
    </source>
</evidence>
<dbReference type="GO" id="GO:0005516">
    <property type="term" value="F:calmodulin binding"/>
    <property type="evidence" value="ECO:0007669"/>
    <property type="project" value="UniProtKB-KW"/>
</dbReference>
<evidence type="ECO:0000259" key="8">
    <source>
        <dbReference type="PROSITE" id="PS50002"/>
    </source>
</evidence>
<evidence type="ECO:0000256" key="1">
    <source>
        <dbReference type="ARBA" id="ARBA00022443"/>
    </source>
</evidence>
<evidence type="ECO:0000256" key="7">
    <source>
        <dbReference type="SAM" id="MobiDB-lite"/>
    </source>
</evidence>
<gene>
    <name evidence="9" type="ORF">AALO_G00132130</name>
</gene>
<name>A0AAV6GS30_9TELE</name>